<dbReference type="SUPFAM" id="SSF50475">
    <property type="entry name" value="FMN-binding split barrel"/>
    <property type="match status" value="1"/>
</dbReference>
<proteinExistence type="predicted"/>
<evidence type="ECO:0000313" key="4">
    <source>
        <dbReference type="Proteomes" id="UP000199529"/>
    </source>
</evidence>
<dbReference type="GO" id="GO:0005829">
    <property type="term" value="C:cytosol"/>
    <property type="evidence" value="ECO:0007669"/>
    <property type="project" value="TreeGrafter"/>
</dbReference>
<evidence type="ECO:0000313" key="3">
    <source>
        <dbReference type="EMBL" id="SDX31077.1"/>
    </source>
</evidence>
<dbReference type="InterPro" id="IPR052019">
    <property type="entry name" value="F420H2_bilvrd_red/Heme_oxyg"/>
</dbReference>
<evidence type="ECO:0000256" key="1">
    <source>
        <dbReference type="ARBA" id="ARBA00023002"/>
    </source>
</evidence>
<name>A0A1H3AN17_9PSEU</name>
<dbReference type="GO" id="GO:0070967">
    <property type="term" value="F:coenzyme F420 binding"/>
    <property type="evidence" value="ECO:0007669"/>
    <property type="project" value="TreeGrafter"/>
</dbReference>
<sequence>MSRRGQITMSEDEIVDFIARRRIVVLATVKADGRPHLVPMWFVHDGPVIEVWSYGRSQKTLNLRRDPRATLLLETGTEYGELRGVSLECDVQFLDAPEDVERIGLSLAERYGTAAPGELAASEEARAVLRAKAAKRVGLRFTPTRKITWDHRKLGGGY</sequence>
<dbReference type="Proteomes" id="UP000199529">
    <property type="component" value="Unassembled WGS sequence"/>
</dbReference>
<dbReference type="NCBIfam" id="TIGR03618">
    <property type="entry name" value="Rv1155_F420"/>
    <property type="match status" value="1"/>
</dbReference>
<protein>
    <submittedName>
        <fullName evidence="3">PPOX class probable F420-dependent enzyme</fullName>
    </submittedName>
</protein>
<keyword evidence="4" id="KW-1185">Reference proteome</keyword>
<evidence type="ECO:0000259" key="2">
    <source>
        <dbReference type="Pfam" id="PF01243"/>
    </source>
</evidence>
<keyword evidence="1" id="KW-0560">Oxidoreductase</keyword>
<dbReference type="STRING" id="418495.SAMN05216215_1009197"/>
<dbReference type="PANTHER" id="PTHR35176:SF6">
    <property type="entry name" value="HEME OXYGENASE HI_0854-RELATED"/>
    <property type="match status" value="1"/>
</dbReference>
<reference evidence="4" key="1">
    <citation type="submission" date="2016-10" db="EMBL/GenBank/DDBJ databases">
        <authorList>
            <person name="Varghese N."/>
            <person name="Submissions S."/>
        </authorList>
    </citation>
    <scope>NUCLEOTIDE SEQUENCE [LARGE SCALE GENOMIC DNA]</scope>
    <source>
        <strain evidence="4">CGMCC 4.3530</strain>
    </source>
</reference>
<dbReference type="Gene3D" id="2.30.110.10">
    <property type="entry name" value="Electron Transport, Fmn-binding Protein, Chain A"/>
    <property type="match status" value="1"/>
</dbReference>
<dbReference type="EMBL" id="FNOK01000009">
    <property type="protein sequence ID" value="SDX31077.1"/>
    <property type="molecule type" value="Genomic_DNA"/>
</dbReference>
<dbReference type="InterPro" id="IPR019920">
    <property type="entry name" value="F420-binding_dom_put"/>
</dbReference>
<dbReference type="InterPro" id="IPR012349">
    <property type="entry name" value="Split_barrel_FMN-bd"/>
</dbReference>
<dbReference type="Pfam" id="PF01243">
    <property type="entry name" value="PNPOx_N"/>
    <property type="match status" value="1"/>
</dbReference>
<dbReference type="OrthoDB" id="158738at2"/>
<organism evidence="3 4">
    <name type="scientific">Saccharopolyspora shandongensis</name>
    <dbReference type="NCBI Taxonomy" id="418495"/>
    <lineage>
        <taxon>Bacteria</taxon>
        <taxon>Bacillati</taxon>
        <taxon>Actinomycetota</taxon>
        <taxon>Actinomycetes</taxon>
        <taxon>Pseudonocardiales</taxon>
        <taxon>Pseudonocardiaceae</taxon>
        <taxon>Saccharopolyspora</taxon>
    </lineage>
</organism>
<dbReference type="AlphaFoldDB" id="A0A1H3AN17"/>
<feature type="domain" description="Pyridoxamine 5'-phosphate oxidase N-terminal" evidence="2">
    <location>
        <begin position="11"/>
        <end position="135"/>
    </location>
</feature>
<accession>A0A1H3AN17</accession>
<dbReference type="PANTHER" id="PTHR35176">
    <property type="entry name" value="HEME OXYGENASE HI_0854-RELATED"/>
    <property type="match status" value="1"/>
</dbReference>
<dbReference type="InterPro" id="IPR011576">
    <property type="entry name" value="Pyridox_Oxase_N"/>
</dbReference>
<dbReference type="RefSeq" id="WP_093265147.1">
    <property type="nucleotide sequence ID" value="NZ_FNOK01000009.1"/>
</dbReference>
<dbReference type="GO" id="GO:0016627">
    <property type="term" value="F:oxidoreductase activity, acting on the CH-CH group of donors"/>
    <property type="evidence" value="ECO:0007669"/>
    <property type="project" value="TreeGrafter"/>
</dbReference>
<gene>
    <name evidence="3" type="ORF">SAMN05216215_1009197</name>
</gene>